<evidence type="ECO:0000259" key="3">
    <source>
        <dbReference type="PROSITE" id="PS51043"/>
    </source>
</evidence>
<reference evidence="4" key="2">
    <citation type="submission" date="2022-10" db="EMBL/GenBank/DDBJ databases">
        <authorList>
            <consortium name="ENA_rothamsted_submissions"/>
            <consortium name="culmorum"/>
            <person name="King R."/>
        </authorList>
    </citation>
    <scope>NUCLEOTIDE SEQUENCE</scope>
</reference>
<keyword evidence="5" id="KW-1185">Reference proteome</keyword>
<dbReference type="PANTHER" id="PTHR23509:SF10">
    <property type="entry name" value="LD21067P"/>
    <property type="match status" value="1"/>
</dbReference>
<dbReference type="AlphaFoldDB" id="A0A9P0GTE4"/>
<dbReference type="Pfam" id="PF23464">
    <property type="entry name" value="WWE_3"/>
    <property type="match status" value="1"/>
</dbReference>
<feature type="region of interest" description="Disordered" evidence="2">
    <location>
        <begin position="704"/>
        <end position="728"/>
    </location>
</feature>
<dbReference type="InterPro" id="IPR004177">
    <property type="entry name" value="DDHD_dom"/>
</dbReference>
<dbReference type="Pfam" id="PF02862">
    <property type="entry name" value="DDHD"/>
    <property type="match status" value="1"/>
</dbReference>
<dbReference type="InterPro" id="IPR004170">
    <property type="entry name" value="WWE_dom"/>
</dbReference>
<dbReference type="EMBL" id="OU896720">
    <property type="protein sequence ID" value="CAH1153405.1"/>
    <property type="molecule type" value="Genomic_DNA"/>
</dbReference>
<dbReference type="GO" id="GO:0030134">
    <property type="term" value="C:COPII-coated ER to Golgi transport vesicle"/>
    <property type="evidence" value="ECO:0007669"/>
    <property type="project" value="TreeGrafter"/>
</dbReference>
<feature type="compositionally biased region" description="Acidic residues" evidence="2">
    <location>
        <begin position="706"/>
        <end position="720"/>
    </location>
</feature>
<evidence type="ECO:0000313" key="5">
    <source>
        <dbReference type="Proteomes" id="UP001153737"/>
    </source>
</evidence>
<dbReference type="SUPFAM" id="SSF117839">
    <property type="entry name" value="WWE domain"/>
    <property type="match status" value="1"/>
</dbReference>
<feature type="region of interest" description="Disordered" evidence="2">
    <location>
        <begin position="1018"/>
        <end position="1042"/>
    </location>
</feature>
<dbReference type="Pfam" id="PF02825">
    <property type="entry name" value="WWE"/>
    <property type="match status" value="1"/>
</dbReference>
<dbReference type="PANTHER" id="PTHR23509">
    <property type="entry name" value="PA-PL1 PHOSPHOLIPASE FAMILY"/>
    <property type="match status" value="1"/>
</dbReference>
<dbReference type="Proteomes" id="UP001153737">
    <property type="component" value="Chromosome 14"/>
</dbReference>
<comment type="similarity">
    <text evidence="1">Belongs to the PA-PLA1 family.</text>
</comment>
<dbReference type="InterPro" id="IPR037197">
    <property type="entry name" value="WWE_dom_sf"/>
</dbReference>
<sequence length="1101" mass="122793">MDKTKKVNNPLFSVSVTGGTFEDFTQHAMILPAKEKPPPPTLNLTSEQILSNIVPNSSSSSFVNQQKSAFDSAETQDIPLASNIFGSGLQEVAPGPFDPLPSISEPLPVISSLQPHLSTPAQQASHFSSVISSFSNILNIGGSGHTQKEEVSVGAPAGIEDLIGQENSNLVPVPLFAPSAHVPAQVRPPTNTGPSNVFRRSGLKRPTYAPVPGLSNTAPPLLQNAPQNVPHLPQNLPPQPQLVPPFPDQANYFVPLNTSVSPANSISSSSSVEQFTHSIPNHFKPISPPPPSLPSVHPIPQPLPTVPSHAVHFGQPLQVGEITKSFQSPVMDAMPASELLQDSNLNDVPHAVDSGGTSNDNVNQANLIVNQLYRPVYHHWFYQKETEGRKTWYPFSMVDSLALDHAFTSNDLDPEKVIATDGGRYDVNILRRQRSPVYWKGNPTEVRRCSWFYKGGTTGQLVPYEENVAARLEQEFKQAFESGQWNRKVELADGKIVVFHGPDVFVLFSPSTTPTPDAWANSSNQSRPRVVKRGMDEFDIDEGEPAQVDHILFMVHGIGSVCDFKLRTVEEVVDEFRNIAFQLVQSHYKQSCLTGKVNRVEVLPISWHEKLHSEETGIDKQLKGITLESIPKLRDFTNDTLLDILFYTSPIYCQNIMATVGNELNRVHELFKQRNPSFSGGISLGGHSLGSLILFDLLCHQAPKSEEEEDDEEQETEDAHDDIFPPKQVVSKPTPIKRKMSRRISYMMGTKGTGQPQIHYPHLNFEPKTFFALGSPIGMFVIIRGLDTLGEKFQLPTCPSFLNIFHPYDPIAYRIESLIHPDIGKLKPVLIPHHKGRKRMHLELKETMARVGADLKQKVVDSMKSTWNSFYQLAFYKTDQNTLEEEVDKVFNEQMQSTQEENDEPLQEEVNCPLGSLNNGRRVDYVLQEAPFEFINEYIFALTSHVCYWDSEDTILLMLKEIYSSMGVTSDSQIPQQSMTIERPPSSPTAIRTAKLNAIFHKEEPIAVDPTRHMQPNAVDPTRPMQPNANLRPPPTAGFFDRSRGGTRLIYWIRDRGITSSGRGSMLFHTGCSIISVRYLELESKHGFLVFEGVTFLKRLT</sequence>
<proteinExistence type="inferred from homology"/>
<dbReference type="GO" id="GO:0004620">
    <property type="term" value="F:phospholipase activity"/>
    <property type="evidence" value="ECO:0007669"/>
    <property type="project" value="TreeGrafter"/>
</dbReference>
<reference evidence="4" key="1">
    <citation type="submission" date="2022-01" db="EMBL/GenBank/DDBJ databases">
        <authorList>
            <person name="King R."/>
        </authorList>
    </citation>
    <scope>NUCLEOTIDE SEQUENCE</scope>
</reference>
<dbReference type="InterPro" id="IPR058055">
    <property type="entry name" value="PA-PLA1"/>
</dbReference>
<evidence type="ECO:0000256" key="1">
    <source>
        <dbReference type="ARBA" id="ARBA00038464"/>
    </source>
</evidence>
<dbReference type="InterPro" id="IPR057825">
    <property type="entry name" value="WWE_SEC23-DDH2"/>
</dbReference>
<dbReference type="OrthoDB" id="69269at2759"/>
<feature type="domain" description="DDHD" evidence="3">
    <location>
        <begin position="763"/>
        <end position="964"/>
    </location>
</feature>
<organism evidence="4 5">
    <name type="scientific">Phaedon cochleariae</name>
    <name type="common">Mustard beetle</name>
    <dbReference type="NCBI Taxonomy" id="80249"/>
    <lineage>
        <taxon>Eukaryota</taxon>
        <taxon>Metazoa</taxon>
        <taxon>Ecdysozoa</taxon>
        <taxon>Arthropoda</taxon>
        <taxon>Hexapoda</taxon>
        <taxon>Insecta</taxon>
        <taxon>Pterygota</taxon>
        <taxon>Neoptera</taxon>
        <taxon>Endopterygota</taxon>
        <taxon>Coleoptera</taxon>
        <taxon>Polyphaga</taxon>
        <taxon>Cucujiformia</taxon>
        <taxon>Chrysomeloidea</taxon>
        <taxon>Chrysomelidae</taxon>
        <taxon>Chrysomelinae</taxon>
        <taxon>Chrysomelini</taxon>
        <taxon>Phaedon</taxon>
    </lineage>
</organism>
<evidence type="ECO:0000256" key="2">
    <source>
        <dbReference type="SAM" id="MobiDB-lite"/>
    </source>
</evidence>
<dbReference type="PROSITE" id="PS51043">
    <property type="entry name" value="DDHD"/>
    <property type="match status" value="1"/>
</dbReference>
<name>A0A9P0GTE4_PHACE</name>
<dbReference type="GO" id="GO:0046872">
    <property type="term" value="F:metal ion binding"/>
    <property type="evidence" value="ECO:0007669"/>
    <property type="project" value="InterPro"/>
</dbReference>
<protein>
    <recommendedName>
        <fullName evidence="3">DDHD domain-containing protein</fullName>
    </recommendedName>
</protein>
<dbReference type="SMART" id="SM01127">
    <property type="entry name" value="DDHD"/>
    <property type="match status" value="1"/>
</dbReference>
<accession>A0A9P0GTE4</accession>
<gene>
    <name evidence="4" type="ORF">PHAECO_LOCUS4328</name>
</gene>
<evidence type="ECO:0000313" key="4">
    <source>
        <dbReference type="EMBL" id="CAH1153405.1"/>
    </source>
</evidence>